<feature type="compositionally biased region" description="Basic and acidic residues" evidence="1">
    <location>
        <begin position="444"/>
        <end position="460"/>
    </location>
</feature>
<dbReference type="GO" id="GO:0031499">
    <property type="term" value="C:TRAMP complex"/>
    <property type="evidence" value="ECO:0007669"/>
    <property type="project" value="TreeGrafter"/>
</dbReference>
<sequence length="1668" mass="185226">MAQNQVMDSLTSHISLYHCHSLSQNPNPNPNSNSRSSILRWFSSLTVHQRQAHLTTVDSKFTQLLIQMLGKLRTRGHGFFIILPDLPSRDPPFLPGLCYKQSRGLLSRVAQSNESERRVFESVRLFGSREGEKIDDCTCSVSSLDSMTVTEELVENVDRFVEIMDEVSNGAFLRGDESELVSDWIELEWLKSKGYYSVEAFVVNRLEVALRLAWLNCNNGKRRGMKLKEKMKAAGVAANVYWRKKGCLDWWVNLGDATRKKVFNTIFGKAAKSLTFEVLKAAGSASENEMWLFSAGAVERPMRYTNYGEKKLGTTRKPLEDAEFGMTVSANSHSGKPTSLTNAFSSLFVLQDIVTVVLSCHHHCDVGKVFFSSLGSVSSIIDSIFRKLRGYLMVISLDCTKLELLGEGNFNSSSDKSKDKFSASSRKKKGKPRNIKSQNPVLKMEMDDHPAQKPLKDLEYKSTHNKKADLMESTKTHVIPHDKEVQTQSVVGGKGQAAARKSRKEKNKKKRSYINDTTEVKSSKKAVTGSSSLSFVSQDEATKSNGVLDNLSVEHSVPTDTISHTNILEPISSPTEPDNQLFKEDIALHVQDHEVGSANGFCHKGTGHQQDSKDISANEIIPTRQESSNYKRECNVLPPIAPKPGSAFIGEGINEHSASKIQENSTSGVSVNALDIKEGVSVIQVQDKKFYNTAPTPQCLSYEWPSVAPFYFPSINSHVPAATDRLHLDVGHNWHNHIRQPFVPTMHQARNPSIESGCNRILSRPMPMSLDWPPMVRSASGLAPSVTYNYDSGFISRRQTAFQQSFASQNFQFNMKSFEDDRKYSGDIFDLPDPANTSELADEYDSHYISEEEFEVHAVSGIDYNQYFGGGVMYWNPSDLPGTGFSRPPSLSSDDSSWAWREADMSRAVDDMVAFSSSYSTNGLTSPTATPFCSPFDPLGPGHQAVSYVVPGNEVSSKVLHSASATPDAATEEEASGSFANLSSDVEAKTGDSLPYPILRPIIIPNISRERSKSDFKRGHDHKSPRVAPTRREQPRIRRPPSPVVLCVPRAPRPPPPSPVSDSRKQRGFPTVRSGSSSPRHWGMRGLYYDGTNSEDACVCMDGTEVVWPSWRSKNLSAHPMIHPLPGALLQDHLIAMSQLARDQEHPDVSFPLQPPELQSCPARKASLSSMHNFLNDEIDSFWKQVAAENMACKPYINWAVKRVTRSLQVLWPRSRTNVFGSNATGLALPSSDVDLVVCLPPVRNLEPIKEAGILEGRNGIKETCLQLLVYCCMTVLNLASVSLFLCNTSVKIVALIRYIAVTFWKIDMVIIFQHAARYLANQEWVKNDSLKTVENTAIPIIMLVVEVPDDLITSASSNVQSPTDEQIDRTAEHGDHAHSDTVALDDSASPKCSQINYGNTKGVKSVRLDISFKSPSHTGLQTTELVKELTEQFPAATPLALVLKQFLADRSLDQSYSGGLSSYCLNFGSLLMDFLYFFGNVFDPRQMRVSVQGSGVYINRERGYSIDPIHIDDPLFPTNNVGRNCFRIHQCIKIASKNHPKYHFIIVADFEHLHVPEAEVLTLMGALGLDYLLELPWECALRQPHSSFEMMLGSELNLALIVVVPLATVSICTMFIVSNGIVGGTKRLRKKGRAGQHRQKQVPKRSLVTSLVFHLEKAAVRSGRVPV</sequence>
<feature type="transmembrane region" description="Helical" evidence="2">
    <location>
        <begin position="1599"/>
        <end position="1623"/>
    </location>
</feature>
<dbReference type="Gene3D" id="1.10.1410.10">
    <property type="match status" value="2"/>
</dbReference>
<accession>A0A8J5YCA9</accession>
<keyword evidence="2" id="KW-0472">Membrane</keyword>
<name>A0A8J5YCA9_9ROSI</name>
<feature type="region of interest" description="Disordered" evidence="1">
    <location>
        <begin position="960"/>
        <end position="983"/>
    </location>
</feature>
<reference evidence="4 5" key="1">
    <citation type="journal article" date="2021" name="bioRxiv">
        <title>The Gossypium anomalum genome as a resource for cotton improvement and evolutionary analysis of hybrid incompatibility.</title>
        <authorList>
            <person name="Grover C.E."/>
            <person name="Yuan D."/>
            <person name="Arick M.A."/>
            <person name="Miller E.R."/>
            <person name="Hu G."/>
            <person name="Peterson D.G."/>
            <person name="Wendel J.F."/>
            <person name="Udall J.A."/>
        </authorList>
    </citation>
    <scope>NUCLEOTIDE SEQUENCE [LARGE SCALE GENOMIC DNA]</scope>
    <source>
        <strain evidence="4">JFW-Udall</strain>
        <tissue evidence="4">Leaf</tissue>
    </source>
</reference>
<dbReference type="GO" id="GO:0043634">
    <property type="term" value="P:polyadenylation-dependent ncRNA catabolic process"/>
    <property type="evidence" value="ECO:0007669"/>
    <property type="project" value="TreeGrafter"/>
</dbReference>
<feature type="compositionally biased region" description="Basic and acidic residues" evidence="1">
    <location>
        <begin position="1010"/>
        <end position="1036"/>
    </location>
</feature>
<evidence type="ECO:0000256" key="2">
    <source>
        <dbReference type="SAM" id="Phobius"/>
    </source>
</evidence>
<organism evidence="4 5">
    <name type="scientific">Gossypium anomalum</name>
    <dbReference type="NCBI Taxonomy" id="47600"/>
    <lineage>
        <taxon>Eukaryota</taxon>
        <taxon>Viridiplantae</taxon>
        <taxon>Streptophyta</taxon>
        <taxon>Embryophyta</taxon>
        <taxon>Tracheophyta</taxon>
        <taxon>Spermatophyta</taxon>
        <taxon>Magnoliopsida</taxon>
        <taxon>eudicotyledons</taxon>
        <taxon>Gunneridae</taxon>
        <taxon>Pentapetalae</taxon>
        <taxon>rosids</taxon>
        <taxon>malvids</taxon>
        <taxon>Malvales</taxon>
        <taxon>Malvaceae</taxon>
        <taxon>Malvoideae</taxon>
        <taxon>Gossypium</taxon>
    </lineage>
</organism>
<protein>
    <recommendedName>
        <fullName evidence="3">Polymerase nucleotidyl transferase domain-containing protein</fullName>
    </recommendedName>
</protein>
<dbReference type="Pfam" id="PF01909">
    <property type="entry name" value="NTP_transf_2"/>
    <property type="match status" value="1"/>
</dbReference>
<feature type="region of interest" description="Disordered" evidence="1">
    <location>
        <begin position="1010"/>
        <end position="1078"/>
    </location>
</feature>
<gene>
    <name evidence="4" type="ORF">CXB51_030180</name>
</gene>
<dbReference type="OrthoDB" id="273917at2759"/>
<evidence type="ECO:0000313" key="5">
    <source>
        <dbReference type="Proteomes" id="UP000701853"/>
    </source>
</evidence>
<dbReference type="SUPFAM" id="SSF81631">
    <property type="entry name" value="PAP/OAS1 substrate-binding domain"/>
    <property type="match status" value="1"/>
</dbReference>
<feature type="region of interest" description="Disordered" evidence="1">
    <location>
        <begin position="412"/>
        <end position="460"/>
    </location>
</feature>
<dbReference type="InterPro" id="IPR045862">
    <property type="entry name" value="Trf4-like"/>
</dbReference>
<dbReference type="GO" id="GO:0031123">
    <property type="term" value="P:RNA 3'-end processing"/>
    <property type="evidence" value="ECO:0007669"/>
    <property type="project" value="TreeGrafter"/>
</dbReference>
<keyword evidence="5" id="KW-1185">Reference proteome</keyword>
<feature type="region of interest" description="Disordered" evidence="1">
    <location>
        <begin position="480"/>
        <end position="512"/>
    </location>
</feature>
<keyword evidence="2" id="KW-0812">Transmembrane</keyword>
<dbReference type="InterPro" id="IPR043519">
    <property type="entry name" value="NT_sf"/>
</dbReference>
<dbReference type="Gene3D" id="3.30.460.10">
    <property type="entry name" value="Beta Polymerase, domain 2"/>
    <property type="match status" value="1"/>
</dbReference>
<dbReference type="Proteomes" id="UP000701853">
    <property type="component" value="Chromosome 11"/>
</dbReference>
<comment type="caution">
    <text evidence="4">The sequence shown here is derived from an EMBL/GenBank/DDBJ whole genome shotgun (WGS) entry which is preliminary data.</text>
</comment>
<evidence type="ECO:0000256" key="1">
    <source>
        <dbReference type="SAM" id="MobiDB-lite"/>
    </source>
</evidence>
<dbReference type="PANTHER" id="PTHR23092">
    <property type="entry name" value="POLY(A) RNA POLYMERASE"/>
    <property type="match status" value="1"/>
</dbReference>
<proteinExistence type="predicted"/>
<dbReference type="GO" id="GO:1990817">
    <property type="term" value="F:poly(A) RNA polymerase activity"/>
    <property type="evidence" value="ECO:0007669"/>
    <property type="project" value="InterPro"/>
</dbReference>
<dbReference type="GO" id="GO:0005730">
    <property type="term" value="C:nucleolus"/>
    <property type="evidence" value="ECO:0007669"/>
    <property type="project" value="TreeGrafter"/>
</dbReference>
<dbReference type="InterPro" id="IPR002934">
    <property type="entry name" value="Polymerase_NTP_transf_dom"/>
</dbReference>
<dbReference type="SUPFAM" id="SSF81301">
    <property type="entry name" value="Nucleotidyltransferase"/>
    <property type="match status" value="1"/>
</dbReference>
<dbReference type="GO" id="GO:0003729">
    <property type="term" value="F:mRNA binding"/>
    <property type="evidence" value="ECO:0007669"/>
    <property type="project" value="TreeGrafter"/>
</dbReference>
<dbReference type="PANTHER" id="PTHR23092:SF48">
    <property type="entry name" value="NUCLEOTIDYLTRANSFERASE FAMILY PROTEIN"/>
    <property type="match status" value="1"/>
</dbReference>
<feature type="compositionally biased region" description="Basic residues" evidence="1">
    <location>
        <begin position="500"/>
        <end position="512"/>
    </location>
</feature>
<dbReference type="EMBL" id="JAHUZN010000011">
    <property type="protein sequence ID" value="KAG8477346.1"/>
    <property type="molecule type" value="Genomic_DNA"/>
</dbReference>
<dbReference type="GO" id="GO:0046872">
    <property type="term" value="F:metal ion binding"/>
    <property type="evidence" value="ECO:0007669"/>
    <property type="project" value="UniProtKB-KW"/>
</dbReference>
<feature type="compositionally biased region" description="Basic residues" evidence="1">
    <location>
        <begin position="425"/>
        <end position="434"/>
    </location>
</feature>
<evidence type="ECO:0000313" key="4">
    <source>
        <dbReference type="EMBL" id="KAG8477346.1"/>
    </source>
</evidence>
<keyword evidence="2" id="KW-1133">Transmembrane helix</keyword>
<evidence type="ECO:0000259" key="3">
    <source>
        <dbReference type="Pfam" id="PF01909"/>
    </source>
</evidence>
<feature type="domain" description="Polymerase nucleotidyl transferase" evidence="3">
    <location>
        <begin position="1202"/>
        <end position="1245"/>
    </location>
</feature>